<proteinExistence type="inferred from homology"/>
<dbReference type="PANTHER" id="PTHR34975">
    <property type="entry name" value="SPORE GERMINATION PROTEIN A2"/>
    <property type="match status" value="1"/>
</dbReference>
<dbReference type="Gene3D" id="1.20.1740.10">
    <property type="entry name" value="Amino acid/polyamine transporter I"/>
    <property type="match status" value="1"/>
</dbReference>
<dbReference type="Proteomes" id="UP000310636">
    <property type="component" value="Unassembled WGS sequence"/>
</dbReference>
<reference evidence="9 10" key="1">
    <citation type="submission" date="2019-04" db="EMBL/GenBank/DDBJ databases">
        <title>Cohnella sp. nov. isolated from preserved vegetables.</title>
        <authorList>
            <person name="Lin S.-Y."/>
            <person name="Hung M.-H."/>
            <person name="Young C.-C."/>
        </authorList>
    </citation>
    <scope>NUCLEOTIDE SEQUENCE [LARGE SCALE GENOMIC DNA]</scope>
    <source>
        <strain evidence="9 10">CC-MHH1044</strain>
    </source>
</reference>
<evidence type="ECO:0000313" key="9">
    <source>
        <dbReference type="EMBL" id="THF76369.1"/>
    </source>
</evidence>
<evidence type="ECO:0000256" key="4">
    <source>
        <dbReference type="ARBA" id="ARBA00022544"/>
    </source>
</evidence>
<keyword evidence="7 8" id="KW-0472">Membrane</keyword>
<sequence>MERISQAQLLMFITLSIFGLNVGFVFSGLTQGAGYASWLCLIVGWAIALAMMSLAVKVAEYEPDKFITQFGGRLVGRWLHGFVMAILLLFFLHVGASITREFQEFMSQIYFARTPDWAIAAIFTICCIYAVRSGIETLFRSAGAFMLMIVVLVLMAIIMVQNQFVWPMARAFVTHWELKPIYAGSVSSILTYNDMILVLFLYPHLQNKRKTRRTLMLASGISLVLQLLLLLSVLLLFGIHLTGHFTYPVLELYRMIRIGDFLDNLDPFFIAIWMTTLILKMSLYLYMASAGIGQLIGLKQSKPLVISVGAIIFGMSKHIAVNAIEVQAFLAHAGVVLANAMLLLPLVYLPAIYIRGKRGASEGQAE</sequence>
<feature type="transmembrane region" description="Helical" evidence="8">
    <location>
        <begin position="304"/>
        <end position="324"/>
    </location>
</feature>
<dbReference type="InterPro" id="IPR004761">
    <property type="entry name" value="Spore_GerAB"/>
</dbReference>
<name>A0A4S4BNT6_9BACL</name>
<dbReference type="PANTHER" id="PTHR34975:SF2">
    <property type="entry name" value="SPORE GERMINATION PROTEIN A2"/>
    <property type="match status" value="1"/>
</dbReference>
<comment type="subcellular location">
    <subcellularLocation>
        <location evidence="1">Membrane</location>
        <topology evidence="1">Multi-pass membrane protein</topology>
    </subcellularLocation>
</comment>
<evidence type="ECO:0000256" key="3">
    <source>
        <dbReference type="ARBA" id="ARBA00022448"/>
    </source>
</evidence>
<dbReference type="EMBL" id="SSOB01000025">
    <property type="protein sequence ID" value="THF76369.1"/>
    <property type="molecule type" value="Genomic_DNA"/>
</dbReference>
<evidence type="ECO:0000256" key="6">
    <source>
        <dbReference type="ARBA" id="ARBA00022989"/>
    </source>
</evidence>
<evidence type="ECO:0000256" key="8">
    <source>
        <dbReference type="SAM" id="Phobius"/>
    </source>
</evidence>
<keyword evidence="5 8" id="KW-0812">Transmembrane</keyword>
<comment type="similarity">
    <text evidence="2">Belongs to the amino acid-polyamine-organocation (APC) superfamily. Spore germination protein (SGP) (TC 2.A.3.9) family.</text>
</comment>
<feature type="transmembrane region" description="Helical" evidence="8">
    <location>
        <begin position="143"/>
        <end position="161"/>
    </location>
</feature>
<keyword evidence="6 8" id="KW-1133">Transmembrane helix</keyword>
<dbReference type="NCBIfam" id="TIGR00912">
    <property type="entry name" value="2A0309"/>
    <property type="match status" value="1"/>
</dbReference>
<evidence type="ECO:0000313" key="10">
    <source>
        <dbReference type="Proteomes" id="UP000310636"/>
    </source>
</evidence>
<dbReference type="GO" id="GO:0009847">
    <property type="term" value="P:spore germination"/>
    <property type="evidence" value="ECO:0007669"/>
    <property type="project" value="InterPro"/>
</dbReference>
<accession>A0A4S4BNT6</accession>
<feature type="transmembrane region" description="Helical" evidence="8">
    <location>
        <begin position="267"/>
        <end position="292"/>
    </location>
</feature>
<protein>
    <submittedName>
        <fullName evidence="9">Uncharacterized protein</fullName>
    </submittedName>
</protein>
<feature type="transmembrane region" description="Helical" evidence="8">
    <location>
        <begin position="9"/>
        <end position="29"/>
    </location>
</feature>
<feature type="transmembrane region" description="Helical" evidence="8">
    <location>
        <begin position="181"/>
        <end position="202"/>
    </location>
</feature>
<keyword evidence="3" id="KW-0813">Transport</keyword>
<dbReference type="OrthoDB" id="2663238at2"/>
<evidence type="ECO:0000256" key="5">
    <source>
        <dbReference type="ARBA" id="ARBA00022692"/>
    </source>
</evidence>
<dbReference type="AlphaFoldDB" id="A0A4S4BNT6"/>
<dbReference type="Pfam" id="PF03845">
    <property type="entry name" value="Spore_permease"/>
    <property type="match status" value="1"/>
</dbReference>
<feature type="transmembrane region" description="Helical" evidence="8">
    <location>
        <begin position="330"/>
        <end position="349"/>
    </location>
</feature>
<dbReference type="RefSeq" id="WP_136371401.1">
    <property type="nucleotide sequence ID" value="NZ_SSOB01000025.1"/>
</dbReference>
<feature type="transmembrane region" description="Helical" evidence="8">
    <location>
        <begin position="110"/>
        <end position="131"/>
    </location>
</feature>
<dbReference type="GO" id="GO:0016020">
    <property type="term" value="C:membrane"/>
    <property type="evidence" value="ECO:0007669"/>
    <property type="project" value="UniProtKB-SubCell"/>
</dbReference>
<evidence type="ECO:0000256" key="7">
    <source>
        <dbReference type="ARBA" id="ARBA00023136"/>
    </source>
</evidence>
<organism evidence="9 10">
    <name type="scientific">Cohnella fermenti</name>
    <dbReference type="NCBI Taxonomy" id="2565925"/>
    <lineage>
        <taxon>Bacteria</taxon>
        <taxon>Bacillati</taxon>
        <taxon>Bacillota</taxon>
        <taxon>Bacilli</taxon>
        <taxon>Bacillales</taxon>
        <taxon>Paenibacillaceae</taxon>
        <taxon>Cohnella</taxon>
    </lineage>
</organism>
<comment type="caution">
    <text evidence="9">The sequence shown here is derived from an EMBL/GenBank/DDBJ whole genome shotgun (WGS) entry which is preliminary data.</text>
</comment>
<feature type="transmembrane region" description="Helical" evidence="8">
    <location>
        <begin position="77"/>
        <end position="98"/>
    </location>
</feature>
<keyword evidence="10" id="KW-1185">Reference proteome</keyword>
<feature type="transmembrane region" description="Helical" evidence="8">
    <location>
        <begin position="35"/>
        <end position="56"/>
    </location>
</feature>
<gene>
    <name evidence="9" type="ORF">E6C55_19025</name>
</gene>
<feature type="transmembrane region" description="Helical" evidence="8">
    <location>
        <begin position="223"/>
        <end position="247"/>
    </location>
</feature>
<keyword evidence="4" id="KW-0309">Germination</keyword>
<evidence type="ECO:0000256" key="1">
    <source>
        <dbReference type="ARBA" id="ARBA00004141"/>
    </source>
</evidence>
<evidence type="ECO:0000256" key="2">
    <source>
        <dbReference type="ARBA" id="ARBA00007998"/>
    </source>
</evidence>